<dbReference type="PROSITE" id="PS50010">
    <property type="entry name" value="DH_2"/>
    <property type="match status" value="1"/>
</dbReference>
<dbReference type="InterPro" id="IPR035899">
    <property type="entry name" value="DBL_dom_sf"/>
</dbReference>
<name>A0A8J5CR40_CHIOP</name>
<evidence type="ECO:0000313" key="4">
    <source>
        <dbReference type="Proteomes" id="UP000770661"/>
    </source>
</evidence>
<dbReference type="Gene3D" id="1.20.900.10">
    <property type="entry name" value="Dbl homology (DH) domain"/>
    <property type="match status" value="1"/>
</dbReference>
<proteinExistence type="predicted"/>
<protein>
    <submittedName>
        <fullName evidence="3">Pleckstrin y domain-containing family G member 5</fullName>
    </submittedName>
</protein>
<dbReference type="PANTHER" id="PTHR13217:SF11">
    <property type="entry name" value="PLECKSTRIN HOMOLOGY DOMAIN-CONTAINING FAMILY G MEMBER 5"/>
    <property type="match status" value="1"/>
</dbReference>
<dbReference type="GO" id="GO:0005085">
    <property type="term" value="F:guanyl-nucleotide exchange factor activity"/>
    <property type="evidence" value="ECO:0007669"/>
    <property type="project" value="InterPro"/>
</dbReference>
<feature type="region of interest" description="Disordered" evidence="1">
    <location>
        <begin position="16"/>
        <end position="44"/>
    </location>
</feature>
<evidence type="ECO:0000259" key="2">
    <source>
        <dbReference type="PROSITE" id="PS50010"/>
    </source>
</evidence>
<feature type="compositionally biased region" description="Basic and acidic residues" evidence="1">
    <location>
        <begin position="31"/>
        <end position="41"/>
    </location>
</feature>
<accession>A0A8J5CR40</accession>
<dbReference type="Proteomes" id="UP000770661">
    <property type="component" value="Unassembled WGS sequence"/>
</dbReference>
<dbReference type="Pfam" id="PF00621">
    <property type="entry name" value="RhoGEF"/>
    <property type="match status" value="1"/>
</dbReference>
<dbReference type="GO" id="GO:0005886">
    <property type="term" value="C:plasma membrane"/>
    <property type="evidence" value="ECO:0007669"/>
    <property type="project" value="TreeGrafter"/>
</dbReference>
<dbReference type="GO" id="GO:0043542">
    <property type="term" value="P:endothelial cell migration"/>
    <property type="evidence" value="ECO:0007669"/>
    <property type="project" value="TreeGrafter"/>
</dbReference>
<reference evidence="3" key="1">
    <citation type="submission" date="2020-07" db="EMBL/GenBank/DDBJ databases">
        <title>The High-quality genome of the commercially important snow crab, Chionoecetes opilio.</title>
        <authorList>
            <person name="Jeong J.-H."/>
            <person name="Ryu S."/>
        </authorList>
    </citation>
    <scope>NUCLEOTIDE SEQUENCE</scope>
    <source>
        <strain evidence="3">MADBK_172401_WGS</strain>
        <tissue evidence="3">Digestive gland</tissue>
    </source>
</reference>
<dbReference type="EMBL" id="JACEEZ010001149">
    <property type="protein sequence ID" value="KAG0729453.1"/>
    <property type="molecule type" value="Genomic_DNA"/>
</dbReference>
<dbReference type="GO" id="GO:0030424">
    <property type="term" value="C:axon"/>
    <property type="evidence" value="ECO:0007669"/>
    <property type="project" value="TreeGrafter"/>
</dbReference>
<feature type="domain" description="DH" evidence="2">
    <location>
        <begin position="64"/>
        <end position="111"/>
    </location>
</feature>
<gene>
    <name evidence="3" type="primary">Plekhg5_2</name>
    <name evidence="3" type="ORF">GWK47_003475</name>
</gene>
<dbReference type="PANTHER" id="PTHR13217">
    <property type="entry name" value="PLECKSTRIN HOMOLOGY DOMAIN-CONTAINING FAMILY G MEMBER 7"/>
    <property type="match status" value="1"/>
</dbReference>
<comment type="caution">
    <text evidence="3">The sequence shown here is derived from an EMBL/GenBank/DDBJ whole genome shotgun (WGS) entry which is preliminary data.</text>
</comment>
<dbReference type="AlphaFoldDB" id="A0A8J5CR40"/>
<dbReference type="GO" id="GO:0007266">
    <property type="term" value="P:Rho protein signal transduction"/>
    <property type="evidence" value="ECO:0007669"/>
    <property type="project" value="TreeGrafter"/>
</dbReference>
<evidence type="ECO:0000256" key="1">
    <source>
        <dbReference type="SAM" id="MobiDB-lite"/>
    </source>
</evidence>
<keyword evidence="4" id="KW-1185">Reference proteome</keyword>
<dbReference type="InterPro" id="IPR040181">
    <property type="entry name" value="PKHG5/7"/>
</dbReference>
<sequence length="149" mass="16529">MSDLVPYVSGRALASGREQGMRLGGTGQRQGEGDEAGKDRAAAGSMQRMRLGGTGQGGGLSLNMLVPMQRLTKYSLLLKAILKKTTLEEHRQGLHEMITHVENFVSNVNSALRQKHEQERLQDISKRIEAYEAVEARDDELERVVKKLL</sequence>
<dbReference type="InterPro" id="IPR000219">
    <property type="entry name" value="DH_dom"/>
</dbReference>
<evidence type="ECO:0000313" key="3">
    <source>
        <dbReference type="EMBL" id="KAG0729453.1"/>
    </source>
</evidence>
<dbReference type="SUPFAM" id="SSF48065">
    <property type="entry name" value="DBL homology domain (DH-domain)"/>
    <property type="match status" value="1"/>
</dbReference>
<dbReference type="OrthoDB" id="5585231at2759"/>
<dbReference type="GO" id="GO:0030139">
    <property type="term" value="C:endocytic vesicle"/>
    <property type="evidence" value="ECO:0007669"/>
    <property type="project" value="TreeGrafter"/>
</dbReference>
<organism evidence="3 4">
    <name type="scientific">Chionoecetes opilio</name>
    <name type="common">Atlantic snow crab</name>
    <name type="synonym">Cancer opilio</name>
    <dbReference type="NCBI Taxonomy" id="41210"/>
    <lineage>
        <taxon>Eukaryota</taxon>
        <taxon>Metazoa</taxon>
        <taxon>Ecdysozoa</taxon>
        <taxon>Arthropoda</taxon>
        <taxon>Crustacea</taxon>
        <taxon>Multicrustacea</taxon>
        <taxon>Malacostraca</taxon>
        <taxon>Eumalacostraca</taxon>
        <taxon>Eucarida</taxon>
        <taxon>Decapoda</taxon>
        <taxon>Pleocyemata</taxon>
        <taxon>Brachyura</taxon>
        <taxon>Eubrachyura</taxon>
        <taxon>Majoidea</taxon>
        <taxon>Majidae</taxon>
        <taxon>Chionoecetes</taxon>
    </lineage>
</organism>